<keyword evidence="3" id="KW-0378">Hydrolase</keyword>
<reference evidence="3 4" key="1">
    <citation type="submission" date="2015-06" db="EMBL/GenBank/DDBJ databases">
        <title>Draft genome of the moderately acidophilic sulfate reducer Candidatus Desulfosporosinus acididurans strain M1.</title>
        <authorList>
            <person name="Poehlein A."/>
            <person name="Petzsch P."/>
            <person name="Johnson B.D."/>
            <person name="Schloemann M."/>
            <person name="Daniel R."/>
            <person name="Muehling M."/>
        </authorList>
    </citation>
    <scope>NUCLEOTIDE SEQUENCE [LARGE SCALE GENOMIC DNA]</scope>
    <source>
        <strain evidence="3 4">M1</strain>
    </source>
</reference>
<accession>A0A0J1FTN3</accession>
<dbReference type="RefSeq" id="WP_047809349.1">
    <property type="nucleotide sequence ID" value="NZ_LDZY01000004.1"/>
</dbReference>
<dbReference type="InterPro" id="IPR036005">
    <property type="entry name" value="Creatinase/aminopeptidase-like"/>
</dbReference>
<gene>
    <name evidence="3" type="ORF">DEAC_c14980</name>
</gene>
<dbReference type="SUPFAM" id="SSF55920">
    <property type="entry name" value="Creatinase/aminopeptidase"/>
    <property type="match status" value="1"/>
</dbReference>
<dbReference type="Pfam" id="PF00557">
    <property type="entry name" value="Peptidase_M24"/>
    <property type="match status" value="1"/>
</dbReference>
<dbReference type="PANTHER" id="PTHR46112">
    <property type="entry name" value="AMINOPEPTIDASE"/>
    <property type="match status" value="1"/>
</dbReference>
<dbReference type="PANTHER" id="PTHR46112:SF3">
    <property type="entry name" value="AMINOPEPTIDASE YPDF"/>
    <property type="match status" value="1"/>
</dbReference>
<evidence type="ECO:0000259" key="1">
    <source>
        <dbReference type="Pfam" id="PF00557"/>
    </source>
</evidence>
<dbReference type="Pfam" id="PF01321">
    <property type="entry name" value="Creatinase_N"/>
    <property type="match status" value="1"/>
</dbReference>
<keyword evidence="4" id="KW-1185">Reference proteome</keyword>
<protein>
    <submittedName>
        <fullName evidence="3">Putative peptidase</fullName>
        <ecNumber evidence="3">3.4.-.-</ecNumber>
    </submittedName>
</protein>
<dbReference type="Gene3D" id="3.40.350.10">
    <property type="entry name" value="Creatinase/prolidase N-terminal domain"/>
    <property type="match status" value="1"/>
</dbReference>
<dbReference type="InterPro" id="IPR000587">
    <property type="entry name" value="Creatinase_N"/>
</dbReference>
<dbReference type="PATRIC" id="fig|476652.3.peg.1543"/>
<dbReference type="SUPFAM" id="SSF53092">
    <property type="entry name" value="Creatinase/prolidase N-terminal domain"/>
    <property type="match status" value="1"/>
</dbReference>
<feature type="domain" description="Creatinase N-terminal" evidence="2">
    <location>
        <begin position="5"/>
        <end position="100"/>
    </location>
</feature>
<proteinExistence type="predicted"/>
<organism evidence="3 4">
    <name type="scientific">Desulfosporosinus acididurans</name>
    <dbReference type="NCBI Taxonomy" id="476652"/>
    <lineage>
        <taxon>Bacteria</taxon>
        <taxon>Bacillati</taxon>
        <taxon>Bacillota</taxon>
        <taxon>Clostridia</taxon>
        <taxon>Eubacteriales</taxon>
        <taxon>Desulfitobacteriaceae</taxon>
        <taxon>Desulfosporosinus</taxon>
    </lineage>
</organism>
<dbReference type="AlphaFoldDB" id="A0A0J1FTN3"/>
<sequence length="356" mass="39823">MKKQRIDGVISNMKKEGITQIIVSSTASLYYLTGYWVEPHERMIALYLDDSGKAVLFGNEIFGLKSMPDLPLVCHTDSDNPVRDLAKTVKPGKLGIDKFWYSKFLIGLMELRKDIMPVHGSAPVDLARMMKDEPEIVLMRNNSRINDQVMGSIISLLDDRVTENYLASQVNKYFLKNGADCEGTQIVCFGANGADPHHNSDSTVLQAGDSVIFDIFTPLSHYWCDMTRTVFYKTVSDQQRQVYDLVRLANETAISRIKPGVLLSEIDKTARDIIIKGGYGKYFTHRLGHGIGLECHEPPDVSLASEIPLEVGMIFSVEPGIYLPGEFGVRIEDLVMVTKDGCEVLNHYPKELQVIG</sequence>
<dbReference type="EC" id="3.4.-.-" evidence="3"/>
<evidence type="ECO:0000313" key="4">
    <source>
        <dbReference type="Proteomes" id="UP000036356"/>
    </source>
</evidence>
<dbReference type="InterPro" id="IPR000994">
    <property type="entry name" value="Pept_M24"/>
</dbReference>
<comment type="caution">
    <text evidence="3">The sequence shown here is derived from an EMBL/GenBank/DDBJ whole genome shotgun (WGS) entry which is preliminary data.</text>
</comment>
<dbReference type="STRING" id="476652.DEAC_c14980"/>
<evidence type="ECO:0000313" key="3">
    <source>
        <dbReference type="EMBL" id="KLU66830.1"/>
    </source>
</evidence>
<dbReference type="GO" id="GO:0016787">
    <property type="term" value="F:hydrolase activity"/>
    <property type="evidence" value="ECO:0007669"/>
    <property type="project" value="UniProtKB-KW"/>
</dbReference>
<dbReference type="Gene3D" id="3.90.230.10">
    <property type="entry name" value="Creatinase/methionine aminopeptidase superfamily"/>
    <property type="match status" value="1"/>
</dbReference>
<dbReference type="InterPro" id="IPR050659">
    <property type="entry name" value="Peptidase_M24B"/>
</dbReference>
<feature type="domain" description="Peptidase M24" evidence="1">
    <location>
        <begin position="138"/>
        <end position="339"/>
    </location>
</feature>
<dbReference type="Proteomes" id="UP000036356">
    <property type="component" value="Unassembled WGS sequence"/>
</dbReference>
<dbReference type="InterPro" id="IPR029149">
    <property type="entry name" value="Creatin/AminoP/Spt16_N"/>
</dbReference>
<dbReference type="EMBL" id="LDZY01000004">
    <property type="protein sequence ID" value="KLU66830.1"/>
    <property type="molecule type" value="Genomic_DNA"/>
</dbReference>
<name>A0A0J1FTN3_9FIRM</name>
<evidence type="ECO:0000259" key="2">
    <source>
        <dbReference type="Pfam" id="PF01321"/>
    </source>
</evidence>